<sequence length="245" mass="26704">MNITRALGATLPLLALLSACDRSDPPSERLERAAEELVSDVDSEQLPAQQADGPWAPRNECNALPGAIDFQASLQAAIDTRDADALVALAAEDVKLDFGGGSGRAQLREKLAADDGAFWKTLEQLLNLGCAAGDETSITLPWYFAQTIPVDPYMGAIVTGEDVPLYSAPAADASELATISWDAVERLPDDTQREGFERVAWTRPESEERVEGYIAKDKLRSMIDYRLIANRRNDRWRITALVAGD</sequence>
<dbReference type="PROSITE" id="PS51257">
    <property type="entry name" value="PROKAR_LIPOPROTEIN"/>
    <property type="match status" value="1"/>
</dbReference>
<dbReference type="AlphaFoldDB" id="A0A844XDP6"/>
<gene>
    <name evidence="1" type="ORF">GRF63_07350</name>
</gene>
<dbReference type="InterPro" id="IPR032710">
    <property type="entry name" value="NTF2-like_dom_sf"/>
</dbReference>
<keyword evidence="2" id="KW-1185">Reference proteome</keyword>
<dbReference type="RefSeq" id="WP_160485265.1">
    <property type="nucleotide sequence ID" value="NZ_WUBR01000001.1"/>
</dbReference>
<comment type="caution">
    <text evidence="1">The sequence shown here is derived from an EMBL/GenBank/DDBJ whole genome shotgun (WGS) entry which is preliminary data.</text>
</comment>
<dbReference type="EMBL" id="WUBR01000001">
    <property type="protein sequence ID" value="MWV27718.1"/>
    <property type="molecule type" value="Genomic_DNA"/>
</dbReference>
<dbReference type="SUPFAM" id="SSF54427">
    <property type="entry name" value="NTF2-like"/>
    <property type="match status" value="1"/>
</dbReference>
<reference evidence="1 2" key="1">
    <citation type="submission" date="2019-12" db="EMBL/GenBank/DDBJ databases">
        <authorList>
            <person name="Lee S.D."/>
        </authorList>
    </citation>
    <scope>NUCLEOTIDE SEQUENCE [LARGE SCALE GENOMIC DNA]</scope>
    <source>
        <strain evidence="1 2">GH3-10</strain>
    </source>
</reference>
<accession>A0A844XDP6</accession>
<organism evidence="1 2">
    <name type="scientific">Aurantiacibacter rhizosphaerae</name>
    <dbReference type="NCBI Taxonomy" id="2691582"/>
    <lineage>
        <taxon>Bacteria</taxon>
        <taxon>Pseudomonadati</taxon>
        <taxon>Pseudomonadota</taxon>
        <taxon>Alphaproteobacteria</taxon>
        <taxon>Sphingomonadales</taxon>
        <taxon>Erythrobacteraceae</taxon>
        <taxon>Aurantiacibacter</taxon>
    </lineage>
</organism>
<dbReference type="Gene3D" id="3.10.450.50">
    <property type="match status" value="1"/>
</dbReference>
<evidence type="ECO:0000313" key="2">
    <source>
        <dbReference type="Proteomes" id="UP000461409"/>
    </source>
</evidence>
<dbReference type="Proteomes" id="UP000461409">
    <property type="component" value="Unassembled WGS sequence"/>
</dbReference>
<protein>
    <submittedName>
        <fullName evidence="1">Uncharacterized protein</fullName>
    </submittedName>
</protein>
<reference evidence="1 2" key="2">
    <citation type="submission" date="2020-02" db="EMBL/GenBank/DDBJ databases">
        <title>Erythrobacter dongmakensis sp. nov., isolated from a tidal mudflat.</title>
        <authorList>
            <person name="Kim I.S."/>
        </authorList>
    </citation>
    <scope>NUCLEOTIDE SEQUENCE [LARGE SCALE GENOMIC DNA]</scope>
    <source>
        <strain evidence="1 2">GH3-10</strain>
    </source>
</reference>
<proteinExistence type="predicted"/>
<name>A0A844XDP6_9SPHN</name>
<evidence type="ECO:0000313" key="1">
    <source>
        <dbReference type="EMBL" id="MWV27718.1"/>
    </source>
</evidence>